<dbReference type="PANTHER" id="PTHR46797:SF1">
    <property type="entry name" value="METHYLPHOSPHONATE SYNTHASE"/>
    <property type="match status" value="1"/>
</dbReference>
<dbReference type="Pfam" id="PF01381">
    <property type="entry name" value="HTH_3"/>
    <property type="match status" value="1"/>
</dbReference>
<dbReference type="InterPro" id="IPR050807">
    <property type="entry name" value="TransReg_Diox_bact_type"/>
</dbReference>
<organism evidence="3 4">
    <name type="scientific">Streptomyces rubiginosohelvolus</name>
    <dbReference type="NCBI Taxonomy" id="67362"/>
    <lineage>
        <taxon>Bacteria</taxon>
        <taxon>Bacillati</taxon>
        <taxon>Actinomycetota</taxon>
        <taxon>Actinomycetes</taxon>
        <taxon>Kitasatosporales</taxon>
        <taxon>Streptomycetaceae</taxon>
        <taxon>Streptomyces</taxon>
    </lineage>
</organism>
<dbReference type="EMBL" id="BMUW01000004">
    <property type="protein sequence ID" value="GGZ53417.1"/>
    <property type="molecule type" value="Genomic_DNA"/>
</dbReference>
<dbReference type="PANTHER" id="PTHR46797">
    <property type="entry name" value="HTH-TYPE TRANSCRIPTIONAL REGULATOR"/>
    <property type="match status" value="1"/>
</dbReference>
<keyword evidence="1" id="KW-0238">DNA-binding</keyword>
<evidence type="ECO:0000313" key="4">
    <source>
        <dbReference type="Proteomes" id="UP000624183"/>
    </source>
</evidence>
<dbReference type="Gene3D" id="1.10.260.40">
    <property type="entry name" value="lambda repressor-like DNA-binding domains"/>
    <property type="match status" value="1"/>
</dbReference>
<feature type="domain" description="HTH cro/C1-type" evidence="2">
    <location>
        <begin position="32"/>
        <end position="86"/>
    </location>
</feature>
<evidence type="ECO:0000259" key="2">
    <source>
        <dbReference type="PROSITE" id="PS50943"/>
    </source>
</evidence>
<keyword evidence="4" id="KW-1185">Reference proteome</keyword>
<dbReference type="SUPFAM" id="SSF47413">
    <property type="entry name" value="lambda repressor-like DNA-binding domains"/>
    <property type="match status" value="1"/>
</dbReference>
<dbReference type="PROSITE" id="PS50943">
    <property type="entry name" value="HTH_CROC1"/>
    <property type="match status" value="1"/>
</dbReference>
<name>A0ABQ3BS22_9ACTN</name>
<dbReference type="InterPro" id="IPR010982">
    <property type="entry name" value="Lambda_DNA-bd_dom_sf"/>
</dbReference>
<dbReference type="InterPro" id="IPR001387">
    <property type="entry name" value="Cro/C1-type_HTH"/>
</dbReference>
<sequence length="93" mass="10379">MIMAPASVAGVYHEPMPPDRVHERRRAIGDRIRTARLHANLTLEAVSLRTGIRIATLSEIEQGHRAALIDTLIRVADGIGVRLSQFVREDDEE</sequence>
<protein>
    <recommendedName>
        <fullName evidence="2">HTH cro/C1-type domain-containing protein</fullName>
    </recommendedName>
</protein>
<dbReference type="CDD" id="cd00093">
    <property type="entry name" value="HTH_XRE"/>
    <property type="match status" value="1"/>
</dbReference>
<dbReference type="SMART" id="SM00530">
    <property type="entry name" value="HTH_XRE"/>
    <property type="match status" value="1"/>
</dbReference>
<evidence type="ECO:0000256" key="1">
    <source>
        <dbReference type="ARBA" id="ARBA00023125"/>
    </source>
</evidence>
<gene>
    <name evidence="3" type="ORF">GCM10010328_30290</name>
</gene>
<accession>A0ABQ3BS22</accession>
<reference evidence="4" key="1">
    <citation type="journal article" date="2019" name="Int. J. Syst. Evol. Microbiol.">
        <title>The Global Catalogue of Microorganisms (GCM) 10K type strain sequencing project: providing services to taxonomists for standard genome sequencing and annotation.</title>
        <authorList>
            <consortium name="The Broad Institute Genomics Platform"/>
            <consortium name="The Broad Institute Genome Sequencing Center for Infectious Disease"/>
            <person name="Wu L."/>
            <person name="Ma J."/>
        </authorList>
    </citation>
    <scope>NUCLEOTIDE SEQUENCE [LARGE SCALE GENOMIC DNA]</scope>
    <source>
        <strain evidence="4">JCM 4602</strain>
    </source>
</reference>
<proteinExistence type="predicted"/>
<dbReference type="Proteomes" id="UP000624183">
    <property type="component" value="Unassembled WGS sequence"/>
</dbReference>
<comment type="caution">
    <text evidence="3">The sequence shown here is derived from an EMBL/GenBank/DDBJ whole genome shotgun (WGS) entry which is preliminary data.</text>
</comment>
<evidence type="ECO:0000313" key="3">
    <source>
        <dbReference type="EMBL" id="GGZ53417.1"/>
    </source>
</evidence>